<protein>
    <submittedName>
        <fullName evidence="3">Enoyl-CoA hydratase/isomerase family protein</fullName>
    </submittedName>
</protein>
<gene>
    <name evidence="3" type="ORF">J5Y09_20485</name>
</gene>
<dbReference type="Proteomes" id="UP000680815">
    <property type="component" value="Unassembled WGS sequence"/>
</dbReference>
<evidence type="ECO:0000313" key="3">
    <source>
        <dbReference type="EMBL" id="MBP0466317.1"/>
    </source>
</evidence>
<name>A0ABS4B0E0_9PROT</name>
<proteinExistence type="inferred from homology"/>
<organism evidence="3 4">
    <name type="scientific">Roseomonas nitratireducens</name>
    <dbReference type="NCBI Taxonomy" id="2820810"/>
    <lineage>
        <taxon>Bacteria</taxon>
        <taxon>Pseudomonadati</taxon>
        <taxon>Pseudomonadota</taxon>
        <taxon>Alphaproteobacteria</taxon>
        <taxon>Acetobacterales</taxon>
        <taxon>Roseomonadaceae</taxon>
        <taxon>Roseomonas</taxon>
    </lineage>
</organism>
<keyword evidence="4" id="KW-1185">Reference proteome</keyword>
<keyword evidence="2" id="KW-0456">Lyase</keyword>
<evidence type="ECO:0000256" key="2">
    <source>
        <dbReference type="ARBA" id="ARBA00023239"/>
    </source>
</evidence>
<dbReference type="PANTHER" id="PTHR11941">
    <property type="entry name" value="ENOYL-COA HYDRATASE-RELATED"/>
    <property type="match status" value="1"/>
</dbReference>
<dbReference type="InterPro" id="IPR029045">
    <property type="entry name" value="ClpP/crotonase-like_dom_sf"/>
</dbReference>
<dbReference type="SUPFAM" id="SSF52096">
    <property type="entry name" value="ClpP/crotonase"/>
    <property type="match status" value="1"/>
</dbReference>
<dbReference type="EMBL" id="JAGIYZ010000026">
    <property type="protein sequence ID" value="MBP0466317.1"/>
    <property type="molecule type" value="Genomic_DNA"/>
</dbReference>
<accession>A0ABS4B0E0</accession>
<dbReference type="CDD" id="cd06558">
    <property type="entry name" value="crotonase-like"/>
    <property type="match status" value="1"/>
</dbReference>
<dbReference type="Pfam" id="PF00378">
    <property type="entry name" value="ECH_1"/>
    <property type="match status" value="1"/>
</dbReference>
<evidence type="ECO:0000256" key="1">
    <source>
        <dbReference type="ARBA" id="ARBA00005254"/>
    </source>
</evidence>
<comment type="similarity">
    <text evidence="1">Belongs to the enoyl-CoA hydratase/isomerase family.</text>
</comment>
<reference evidence="3 4" key="1">
    <citation type="submission" date="2021-03" db="EMBL/GenBank/DDBJ databases">
        <authorList>
            <person name="So Y."/>
        </authorList>
    </citation>
    <scope>NUCLEOTIDE SEQUENCE [LARGE SCALE GENOMIC DNA]</scope>
    <source>
        <strain evidence="3 4">PWR1</strain>
    </source>
</reference>
<dbReference type="Gene3D" id="1.10.12.10">
    <property type="entry name" value="Lyase 2-enoyl-coa Hydratase, Chain A, domain 2"/>
    <property type="match status" value="1"/>
</dbReference>
<comment type="caution">
    <text evidence="3">The sequence shown here is derived from an EMBL/GenBank/DDBJ whole genome shotgun (WGS) entry which is preliminary data.</text>
</comment>
<evidence type="ECO:0000313" key="4">
    <source>
        <dbReference type="Proteomes" id="UP000680815"/>
    </source>
</evidence>
<dbReference type="InterPro" id="IPR014748">
    <property type="entry name" value="Enoyl-CoA_hydra_C"/>
</dbReference>
<dbReference type="RefSeq" id="WP_209353721.1">
    <property type="nucleotide sequence ID" value="NZ_JAGIYZ010000026.1"/>
</dbReference>
<dbReference type="Gene3D" id="3.90.226.10">
    <property type="entry name" value="2-enoyl-CoA Hydratase, Chain A, domain 1"/>
    <property type="match status" value="1"/>
</dbReference>
<dbReference type="InterPro" id="IPR001753">
    <property type="entry name" value="Enoyl-CoA_hydra/iso"/>
</dbReference>
<sequence length="256" mass="27071">MDGEVHLLKGADGVAELVIDRPAKHNAVTPAMAAAIAAHARAVDADGDVRCLLLRGAGDRAFCSGTDLNALAAYPDLWAFRNRVEYSTAIRDMRKPVVVAMKGWALGGGFEMALAADIRVAGRSLKAGFPEVTRGWVGGGGASQMLPRLIGYGQAMRLLLTGENVAAEEARALGMVEIVAEDAEHEELARGIARRIASFSPVATQSVKASVRMALAAPLPAGLAYENEMNVLCFAAGDHMEGIRAFAEKRDAAFKR</sequence>
<dbReference type="PANTHER" id="PTHR11941:SF54">
    <property type="entry name" value="ENOYL-COA HYDRATASE, MITOCHONDRIAL"/>
    <property type="match status" value="1"/>
</dbReference>